<proteinExistence type="predicted"/>
<sequence>MLPLLSEELLQNAIAVLGRDGISDDEINVEIAALAQDQMLARRLIDWLPEVFGIVLISHMGDIGLPNTFSAQDKHGNWFQLEFKLEPIIQIATKVATEMYHAGPRNIFSNIALRSALLGVVGRVLNESGSLDGGYLSGPALIGIPAEIYLSPAKPV</sequence>
<evidence type="ECO:0000313" key="2">
    <source>
        <dbReference type="Proteomes" id="UP000646911"/>
    </source>
</evidence>
<reference evidence="1 2" key="1">
    <citation type="submission" date="2020-08" db="EMBL/GenBank/DDBJ databases">
        <title>Novel species isolated from subtropical streams in China.</title>
        <authorList>
            <person name="Lu H."/>
        </authorList>
    </citation>
    <scope>NUCLEOTIDE SEQUENCE [LARGE SCALE GENOMIC DNA]</scope>
    <source>
        <strain evidence="1 2">NL8W</strain>
    </source>
</reference>
<comment type="caution">
    <text evidence="1">The sequence shown here is derived from an EMBL/GenBank/DDBJ whole genome shotgun (WGS) entry which is preliminary data.</text>
</comment>
<organism evidence="1 2">
    <name type="scientific">Undibacterium umbellatum</name>
    <dbReference type="NCBI Taxonomy" id="2762300"/>
    <lineage>
        <taxon>Bacteria</taxon>
        <taxon>Pseudomonadati</taxon>
        <taxon>Pseudomonadota</taxon>
        <taxon>Betaproteobacteria</taxon>
        <taxon>Burkholderiales</taxon>
        <taxon>Oxalobacteraceae</taxon>
        <taxon>Undibacterium</taxon>
    </lineage>
</organism>
<dbReference type="Proteomes" id="UP000646911">
    <property type="component" value="Unassembled WGS sequence"/>
</dbReference>
<dbReference type="RefSeq" id="WP_186954964.1">
    <property type="nucleotide sequence ID" value="NZ_JACOFX010000010.1"/>
</dbReference>
<protein>
    <submittedName>
        <fullName evidence="1">Uncharacterized protein</fullName>
    </submittedName>
</protein>
<dbReference type="EMBL" id="JACOFX010000010">
    <property type="protein sequence ID" value="MBC3909432.1"/>
    <property type="molecule type" value="Genomic_DNA"/>
</dbReference>
<keyword evidence="2" id="KW-1185">Reference proteome</keyword>
<gene>
    <name evidence="1" type="ORF">H8L47_17875</name>
</gene>
<accession>A0ABR6ZCG0</accession>
<name>A0ABR6ZCG0_9BURK</name>
<evidence type="ECO:0000313" key="1">
    <source>
        <dbReference type="EMBL" id="MBC3909432.1"/>
    </source>
</evidence>